<name>A0AAQ3ME03_VIGMU</name>
<keyword evidence="2" id="KW-1185">Reference proteome</keyword>
<evidence type="ECO:0000313" key="2">
    <source>
        <dbReference type="Proteomes" id="UP001374535"/>
    </source>
</evidence>
<sequence>MFSVVRAFPPPITCFHTLTPFLLQLHVAHPISAIMSHHSIPFPTCVSSFCPNNCMSSPASLLVAFSFCYTLVSHRDVMSSINSNLGSFSQVSTTLLSSKFSLKFDTSAEVALRQRCITVVLILATAQARSVVAFALFF</sequence>
<evidence type="ECO:0000313" key="1">
    <source>
        <dbReference type="EMBL" id="WVY89327.1"/>
    </source>
</evidence>
<gene>
    <name evidence="1" type="ORF">V8G54_034841</name>
</gene>
<proteinExistence type="predicted"/>
<dbReference type="AlphaFoldDB" id="A0AAQ3ME03"/>
<organism evidence="1 2">
    <name type="scientific">Vigna mungo</name>
    <name type="common">Black gram</name>
    <name type="synonym">Phaseolus mungo</name>
    <dbReference type="NCBI Taxonomy" id="3915"/>
    <lineage>
        <taxon>Eukaryota</taxon>
        <taxon>Viridiplantae</taxon>
        <taxon>Streptophyta</taxon>
        <taxon>Embryophyta</taxon>
        <taxon>Tracheophyta</taxon>
        <taxon>Spermatophyta</taxon>
        <taxon>Magnoliopsida</taxon>
        <taxon>eudicotyledons</taxon>
        <taxon>Gunneridae</taxon>
        <taxon>Pentapetalae</taxon>
        <taxon>rosids</taxon>
        <taxon>fabids</taxon>
        <taxon>Fabales</taxon>
        <taxon>Fabaceae</taxon>
        <taxon>Papilionoideae</taxon>
        <taxon>50 kb inversion clade</taxon>
        <taxon>NPAAA clade</taxon>
        <taxon>indigoferoid/millettioid clade</taxon>
        <taxon>Phaseoleae</taxon>
        <taxon>Vigna</taxon>
    </lineage>
</organism>
<protein>
    <submittedName>
        <fullName evidence="1">Uncharacterized protein</fullName>
    </submittedName>
</protein>
<reference evidence="1 2" key="1">
    <citation type="journal article" date="2023" name="Life. Sci Alliance">
        <title>Evolutionary insights into 3D genome organization and epigenetic landscape of Vigna mungo.</title>
        <authorList>
            <person name="Junaid A."/>
            <person name="Singh B."/>
            <person name="Bhatia S."/>
        </authorList>
    </citation>
    <scope>NUCLEOTIDE SEQUENCE [LARGE SCALE GENOMIC DNA]</scope>
    <source>
        <strain evidence="1">Urdbean</strain>
    </source>
</reference>
<accession>A0AAQ3ME03</accession>
<dbReference type="EMBL" id="CP144690">
    <property type="protein sequence ID" value="WVY89327.1"/>
    <property type="molecule type" value="Genomic_DNA"/>
</dbReference>
<dbReference type="Proteomes" id="UP001374535">
    <property type="component" value="Chromosome 11"/>
</dbReference>